<accession>F3ZQN1</accession>
<dbReference type="HOGENOM" id="CLU_1861165_0_0_10"/>
<organism evidence="3 4">
    <name type="scientific">Bacteroides coprosuis DSM 18011</name>
    <dbReference type="NCBI Taxonomy" id="679937"/>
    <lineage>
        <taxon>Bacteria</taxon>
        <taxon>Pseudomonadati</taxon>
        <taxon>Bacteroidota</taxon>
        <taxon>Bacteroidia</taxon>
        <taxon>Bacteroidales</taxon>
        <taxon>Bacteroidaceae</taxon>
        <taxon>Bacteroides</taxon>
    </lineage>
</organism>
<feature type="domain" description="Lipocalin-like" evidence="2">
    <location>
        <begin position="45"/>
        <end position="136"/>
    </location>
</feature>
<evidence type="ECO:0000313" key="3">
    <source>
        <dbReference type="EMBL" id="EGJ71826.1"/>
    </source>
</evidence>
<keyword evidence="4" id="KW-1185">Reference proteome</keyword>
<evidence type="ECO:0000313" key="4">
    <source>
        <dbReference type="Proteomes" id="UP000018439"/>
    </source>
</evidence>
<dbReference type="OrthoDB" id="199694at2"/>
<dbReference type="Pfam" id="PF12702">
    <property type="entry name" value="Lipocalin_3"/>
    <property type="match status" value="1"/>
</dbReference>
<dbReference type="PROSITE" id="PS51257">
    <property type="entry name" value="PROKAR_LIPOPROTEIN"/>
    <property type="match status" value="1"/>
</dbReference>
<sequence>MKKIAIILGAFVFVLASCQNKAKNQENVENTEVEAVVEETPADASEAFLGSWVEANPANAEEVQGIALKNDSLAESINNATVANTKWWVDDSNLYLIQEKQGAEITTDTIAFEVEAISADSLILRDGEMTISYKKQN</sequence>
<feature type="signal peptide" evidence="1">
    <location>
        <begin position="1"/>
        <end position="22"/>
    </location>
</feature>
<feature type="chain" id="PRO_5003303933" description="Lipocalin-like domain-containing protein" evidence="1">
    <location>
        <begin position="23"/>
        <end position="137"/>
    </location>
</feature>
<proteinExistence type="predicted"/>
<dbReference type="EMBL" id="CM001167">
    <property type="protein sequence ID" value="EGJ71826.1"/>
    <property type="molecule type" value="Genomic_DNA"/>
</dbReference>
<protein>
    <recommendedName>
        <fullName evidence="2">Lipocalin-like domain-containing protein</fullName>
    </recommendedName>
</protein>
<keyword evidence="1" id="KW-0732">Signal</keyword>
<dbReference type="Proteomes" id="UP000018439">
    <property type="component" value="Chromosome"/>
</dbReference>
<evidence type="ECO:0000259" key="2">
    <source>
        <dbReference type="Pfam" id="PF12702"/>
    </source>
</evidence>
<name>F3ZQN1_9BACE</name>
<dbReference type="AlphaFoldDB" id="F3ZQN1"/>
<gene>
    <name evidence="3" type="ORF">Bcop_1634</name>
</gene>
<evidence type="ECO:0000256" key="1">
    <source>
        <dbReference type="SAM" id="SignalP"/>
    </source>
</evidence>
<dbReference type="InterPro" id="IPR024311">
    <property type="entry name" value="Lipocalin-like"/>
</dbReference>
<dbReference type="Gene3D" id="2.40.128.280">
    <property type="match status" value="1"/>
</dbReference>
<reference evidence="3 4" key="1">
    <citation type="journal article" date="2011" name="Stand. Genomic Sci.">
        <title>Non-contiguous finished genome sequence of Bacteroides coprosuis type strain (PC139).</title>
        <authorList>
            <person name="Land M."/>
            <person name="Held B."/>
            <person name="Gronow S."/>
            <person name="Abt B."/>
            <person name="Lucas S."/>
            <person name="Del Rio T.G."/>
            <person name="Nolan M."/>
            <person name="Tice H."/>
            <person name="Cheng J.F."/>
            <person name="Pitluck S."/>
            <person name="Liolios K."/>
            <person name="Pagani I."/>
            <person name="Ivanova N."/>
            <person name="Mavromatis K."/>
            <person name="Mikhailova N."/>
            <person name="Pati A."/>
            <person name="Tapia R."/>
            <person name="Han C."/>
            <person name="Goodwin L."/>
            <person name="Chen A."/>
            <person name="Palaniappan K."/>
            <person name="Hauser L."/>
            <person name="Brambilla E.M."/>
            <person name="Rohde M."/>
            <person name="Goker M."/>
            <person name="Detter J.C."/>
            <person name="Woyke T."/>
            <person name="Bristow J."/>
            <person name="Eisen J.A."/>
            <person name="Markowitz V."/>
            <person name="Hugenholtz P."/>
            <person name="Kyrpides N.C."/>
            <person name="Klenk H.P."/>
            <person name="Lapidus A."/>
        </authorList>
    </citation>
    <scope>NUCLEOTIDE SEQUENCE</scope>
    <source>
        <strain evidence="3 4">DSM 18011</strain>
    </source>
</reference>